<evidence type="ECO:0000313" key="13">
    <source>
        <dbReference type="Proteomes" id="UP000821837"/>
    </source>
</evidence>
<sequence length="757" mass="85484">MTRRSKHSQLLHPRTLSSPLQANEGIGRSDFEDRRKLLGVAVQHYDGSRRTTLRSETRSRQGTMPQLDRRPSQIESNWRSRSYCLNMTVAVAAYCALIVTISVVADWSFPYCEHPIKCFDLARELQASMDTSVDPCSDMYGHVCGRWSDQYPGKRHQFALLNERLRFVLFQAAERSRDSTNAADKAGLALSSCMRVWSSGDVDNAISIGDVLKRRGLTWPATTNVAVRDVFRQLVAFTLKDAISVFFALKVMIHLKAKDRYTFEIKYPQLTMEPILDPEELQTCIRTYNRSVDVPGITMQILNLELDYATSTAANSDYDYSPKYHKFADIDAMYNSSFVTSAQWVDAINEHLPNDAAVDSDSLFLLYDKFALSAVVDILSAYSDRTRNLQNFIGWKIIRYLSYGASSKLSTCDYRGEFDTWSFTFPVALKRCMGYVSEVVPYGLLQLQLVGVLEDSAIPYARNMTDDVRRAIEVSYNFSWLDEQSAAGAVRRLRNIRAVVGGPGRRVLTPAAMDVQYAHVPGIYEDSFVNWLVDSYRAVAAHKIRLVYPPGNPDHRSPSRDDWDLNEMTTSAFYLPTYHLIYVPGELLMPPFLSASAPDSFNYGALGKVIGHELTHAFDPKYIDVNYAREPDVFYTPQFKEKFTQKIDCLILQTNAMLQDSSVGERTITESFADNAGTELAYLTYWALAETRRKEGVAGLTADQSFFVATCFFLCGADGEKQLQNSVYLSLKVRCNQPLMNTEQFAEAFPCAAPNKA</sequence>
<evidence type="ECO:0000256" key="9">
    <source>
        <dbReference type="SAM" id="Phobius"/>
    </source>
</evidence>
<comment type="caution">
    <text evidence="12">The sequence shown here is derived from an EMBL/GenBank/DDBJ whole genome shotgun (WGS) entry which is preliminary data.</text>
</comment>
<evidence type="ECO:0000259" key="10">
    <source>
        <dbReference type="Pfam" id="PF01431"/>
    </source>
</evidence>
<dbReference type="Proteomes" id="UP000821837">
    <property type="component" value="Chromosome 11"/>
</dbReference>
<dbReference type="Gene3D" id="3.40.390.10">
    <property type="entry name" value="Collagenase (Catalytic Domain)"/>
    <property type="match status" value="1"/>
</dbReference>
<evidence type="ECO:0000313" key="12">
    <source>
        <dbReference type="EMBL" id="KAH7973078.1"/>
    </source>
</evidence>
<dbReference type="Gene3D" id="1.10.1380.10">
    <property type="entry name" value="Neutral endopeptidase , domain2"/>
    <property type="match status" value="1"/>
</dbReference>
<evidence type="ECO:0000256" key="8">
    <source>
        <dbReference type="SAM" id="MobiDB-lite"/>
    </source>
</evidence>
<evidence type="ECO:0000256" key="1">
    <source>
        <dbReference type="ARBA" id="ARBA00001947"/>
    </source>
</evidence>
<evidence type="ECO:0000259" key="11">
    <source>
        <dbReference type="Pfam" id="PF05649"/>
    </source>
</evidence>
<organism evidence="12 13">
    <name type="scientific">Rhipicephalus sanguineus</name>
    <name type="common">Brown dog tick</name>
    <name type="synonym">Ixodes sanguineus</name>
    <dbReference type="NCBI Taxonomy" id="34632"/>
    <lineage>
        <taxon>Eukaryota</taxon>
        <taxon>Metazoa</taxon>
        <taxon>Ecdysozoa</taxon>
        <taxon>Arthropoda</taxon>
        <taxon>Chelicerata</taxon>
        <taxon>Arachnida</taxon>
        <taxon>Acari</taxon>
        <taxon>Parasitiformes</taxon>
        <taxon>Ixodida</taxon>
        <taxon>Ixodoidea</taxon>
        <taxon>Ixodidae</taxon>
        <taxon>Rhipicephalinae</taxon>
        <taxon>Rhipicephalus</taxon>
        <taxon>Rhipicephalus</taxon>
    </lineage>
</organism>
<reference evidence="12" key="2">
    <citation type="submission" date="2021-09" db="EMBL/GenBank/DDBJ databases">
        <authorList>
            <person name="Jia N."/>
            <person name="Wang J."/>
            <person name="Shi W."/>
            <person name="Du L."/>
            <person name="Sun Y."/>
            <person name="Zhan W."/>
            <person name="Jiang J."/>
            <person name="Wang Q."/>
            <person name="Zhang B."/>
            <person name="Ji P."/>
            <person name="Sakyi L.B."/>
            <person name="Cui X."/>
            <person name="Yuan T."/>
            <person name="Jiang B."/>
            <person name="Yang W."/>
            <person name="Lam T.T.-Y."/>
            <person name="Chang Q."/>
            <person name="Ding S."/>
            <person name="Wang X."/>
            <person name="Zhu J."/>
            <person name="Ruan X."/>
            <person name="Zhao L."/>
            <person name="Wei J."/>
            <person name="Que T."/>
            <person name="Du C."/>
            <person name="Cheng J."/>
            <person name="Dai P."/>
            <person name="Han X."/>
            <person name="Huang E."/>
            <person name="Gao Y."/>
            <person name="Liu J."/>
            <person name="Shao H."/>
            <person name="Ye R."/>
            <person name="Li L."/>
            <person name="Wei W."/>
            <person name="Wang X."/>
            <person name="Wang C."/>
            <person name="Huo Q."/>
            <person name="Li W."/>
            <person name="Guo W."/>
            <person name="Chen H."/>
            <person name="Chen S."/>
            <person name="Zhou L."/>
            <person name="Zhou L."/>
            <person name="Ni X."/>
            <person name="Tian J."/>
            <person name="Zhou Y."/>
            <person name="Sheng Y."/>
            <person name="Liu T."/>
            <person name="Pan Y."/>
            <person name="Xia L."/>
            <person name="Li J."/>
            <person name="Zhao F."/>
            <person name="Cao W."/>
        </authorList>
    </citation>
    <scope>NUCLEOTIDE SEQUENCE</scope>
    <source>
        <strain evidence="12">Rsan-2018</strain>
        <tissue evidence="12">Larvae</tissue>
    </source>
</reference>
<evidence type="ECO:0000256" key="2">
    <source>
        <dbReference type="ARBA" id="ARBA00007357"/>
    </source>
</evidence>
<evidence type="ECO:0000256" key="4">
    <source>
        <dbReference type="ARBA" id="ARBA00022723"/>
    </source>
</evidence>
<dbReference type="InterPro" id="IPR018497">
    <property type="entry name" value="Peptidase_M13_C"/>
</dbReference>
<protein>
    <recommendedName>
        <fullName evidence="14">Endothelin-converting enzyme 1</fullName>
    </recommendedName>
</protein>
<dbReference type="InterPro" id="IPR000718">
    <property type="entry name" value="Peptidase_M13"/>
</dbReference>
<dbReference type="InterPro" id="IPR042089">
    <property type="entry name" value="Peptidase_M13_dom_2"/>
</dbReference>
<evidence type="ECO:0000256" key="7">
    <source>
        <dbReference type="ARBA" id="ARBA00023049"/>
    </source>
</evidence>
<dbReference type="PANTHER" id="PTHR11733:SF241">
    <property type="entry name" value="GH26575P-RELATED"/>
    <property type="match status" value="1"/>
</dbReference>
<keyword evidence="9" id="KW-0472">Membrane</keyword>
<evidence type="ECO:0000256" key="3">
    <source>
        <dbReference type="ARBA" id="ARBA00022670"/>
    </source>
</evidence>
<dbReference type="PROSITE" id="PS51885">
    <property type="entry name" value="NEPRILYSIN"/>
    <property type="match status" value="1"/>
</dbReference>
<feature type="region of interest" description="Disordered" evidence="8">
    <location>
        <begin position="49"/>
        <end position="73"/>
    </location>
</feature>
<feature type="transmembrane region" description="Helical" evidence="9">
    <location>
        <begin position="83"/>
        <end position="105"/>
    </location>
</feature>
<dbReference type="Pfam" id="PF05649">
    <property type="entry name" value="Peptidase_M13_N"/>
    <property type="match status" value="1"/>
</dbReference>
<reference evidence="12" key="1">
    <citation type="journal article" date="2020" name="Cell">
        <title>Large-Scale Comparative Analyses of Tick Genomes Elucidate Their Genetic Diversity and Vector Capacities.</title>
        <authorList>
            <consortium name="Tick Genome and Microbiome Consortium (TIGMIC)"/>
            <person name="Jia N."/>
            <person name="Wang J."/>
            <person name="Shi W."/>
            <person name="Du L."/>
            <person name="Sun Y."/>
            <person name="Zhan W."/>
            <person name="Jiang J.F."/>
            <person name="Wang Q."/>
            <person name="Zhang B."/>
            <person name="Ji P."/>
            <person name="Bell-Sakyi L."/>
            <person name="Cui X.M."/>
            <person name="Yuan T.T."/>
            <person name="Jiang B.G."/>
            <person name="Yang W.F."/>
            <person name="Lam T.T."/>
            <person name="Chang Q.C."/>
            <person name="Ding S.J."/>
            <person name="Wang X.J."/>
            <person name="Zhu J.G."/>
            <person name="Ruan X.D."/>
            <person name="Zhao L."/>
            <person name="Wei J.T."/>
            <person name="Ye R.Z."/>
            <person name="Que T.C."/>
            <person name="Du C.H."/>
            <person name="Zhou Y.H."/>
            <person name="Cheng J.X."/>
            <person name="Dai P.F."/>
            <person name="Guo W.B."/>
            <person name="Han X.H."/>
            <person name="Huang E.J."/>
            <person name="Li L.F."/>
            <person name="Wei W."/>
            <person name="Gao Y.C."/>
            <person name="Liu J.Z."/>
            <person name="Shao H.Z."/>
            <person name="Wang X."/>
            <person name="Wang C.C."/>
            <person name="Yang T.C."/>
            <person name="Huo Q.B."/>
            <person name="Li W."/>
            <person name="Chen H.Y."/>
            <person name="Chen S.E."/>
            <person name="Zhou L.G."/>
            <person name="Ni X.B."/>
            <person name="Tian J.H."/>
            <person name="Sheng Y."/>
            <person name="Liu T."/>
            <person name="Pan Y.S."/>
            <person name="Xia L.Y."/>
            <person name="Li J."/>
            <person name="Zhao F."/>
            <person name="Cao W.C."/>
        </authorList>
    </citation>
    <scope>NUCLEOTIDE SEQUENCE</scope>
    <source>
        <strain evidence="12">Rsan-2018</strain>
    </source>
</reference>
<keyword evidence="7" id="KW-0482">Metalloprotease</keyword>
<keyword evidence="13" id="KW-1185">Reference proteome</keyword>
<evidence type="ECO:0008006" key="14">
    <source>
        <dbReference type="Google" id="ProtNLM"/>
    </source>
</evidence>
<dbReference type="GO" id="GO:0005886">
    <property type="term" value="C:plasma membrane"/>
    <property type="evidence" value="ECO:0007669"/>
    <property type="project" value="TreeGrafter"/>
</dbReference>
<dbReference type="VEuPathDB" id="VectorBase:RSAN_030440"/>
<dbReference type="Pfam" id="PF01431">
    <property type="entry name" value="Peptidase_M13"/>
    <property type="match status" value="1"/>
</dbReference>
<gene>
    <name evidence="12" type="ORF">HPB52_021058</name>
</gene>
<dbReference type="SUPFAM" id="SSF55486">
    <property type="entry name" value="Metalloproteases ('zincins'), catalytic domain"/>
    <property type="match status" value="1"/>
</dbReference>
<feature type="region of interest" description="Disordered" evidence="8">
    <location>
        <begin position="1"/>
        <end position="26"/>
    </location>
</feature>
<evidence type="ECO:0000256" key="6">
    <source>
        <dbReference type="ARBA" id="ARBA00022833"/>
    </source>
</evidence>
<keyword evidence="5" id="KW-0378">Hydrolase</keyword>
<feature type="domain" description="Peptidase M13 N-terminal" evidence="11">
    <location>
        <begin position="135"/>
        <end position="503"/>
    </location>
</feature>
<keyword evidence="4" id="KW-0479">Metal-binding</keyword>
<evidence type="ECO:0000256" key="5">
    <source>
        <dbReference type="ARBA" id="ARBA00022801"/>
    </source>
</evidence>
<dbReference type="GO" id="GO:0016485">
    <property type="term" value="P:protein processing"/>
    <property type="evidence" value="ECO:0007669"/>
    <property type="project" value="TreeGrafter"/>
</dbReference>
<dbReference type="AlphaFoldDB" id="A0A9D4QE42"/>
<dbReference type="InterPro" id="IPR008753">
    <property type="entry name" value="Peptidase_M13_N"/>
</dbReference>
<name>A0A9D4QE42_RHISA</name>
<keyword evidence="3" id="KW-0645">Protease</keyword>
<dbReference type="PRINTS" id="PR00786">
    <property type="entry name" value="NEPRILYSIN"/>
</dbReference>
<dbReference type="PANTHER" id="PTHR11733">
    <property type="entry name" value="ZINC METALLOPROTEASE FAMILY M13 NEPRILYSIN-RELATED"/>
    <property type="match status" value="1"/>
</dbReference>
<dbReference type="EMBL" id="JABSTV010001247">
    <property type="protein sequence ID" value="KAH7973078.1"/>
    <property type="molecule type" value="Genomic_DNA"/>
</dbReference>
<feature type="compositionally biased region" description="Basic and acidic residues" evidence="8">
    <location>
        <begin position="49"/>
        <end position="59"/>
    </location>
</feature>
<comment type="cofactor">
    <cofactor evidence="1">
        <name>Zn(2+)</name>
        <dbReference type="ChEBI" id="CHEBI:29105"/>
    </cofactor>
</comment>
<dbReference type="GO" id="GO:0004222">
    <property type="term" value="F:metalloendopeptidase activity"/>
    <property type="evidence" value="ECO:0007669"/>
    <property type="project" value="InterPro"/>
</dbReference>
<keyword evidence="6" id="KW-0862">Zinc</keyword>
<keyword evidence="9" id="KW-1133">Transmembrane helix</keyword>
<dbReference type="InterPro" id="IPR024079">
    <property type="entry name" value="MetalloPept_cat_dom_sf"/>
</dbReference>
<comment type="similarity">
    <text evidence="2">Belongs to the peptidase M13 family.</text>
</comment>
<feature type="domain" description="Peptidase M13 C-terminal" evidence="10">
    <location>
        <begin position="572"/>
        <end position="753"/>
    </location>
</feature>
<proteinExistence type="inferred from homology"/>
<accession>A0A9D4QE42</accession>
<dbReference type="GO" id="GO:0046872">
    <property type="term" value="F:metal ion binding"/>
    <property type="evidence" value="ECO:0007669"/>
    <property type="project" value="UniProtKB-KW"/>
</dbReference>
<keyword evidence="9" id="KW-0812">Transmembrane</keyword>